<organism evidence="2 3">
    <name type="scientific">Araneus ventricosus</name>
    <name type="common">Orbweaver spider</name>
    <name type="synonym">Epeira ventricosa</name>
    <dbReference type="NCBI Taxonomy" id="182803"/>
    <lineage>
        <taxon>Eukaryota</taxon>
        <taxon>Metazoa</taxon>
        <taxon>Ecdysozoa</taxon>
        <taxon>Arthropoda</taxon>
        <taxon>Chelicerata</taxon>
        <taxon>Arachnida</taxon>
        <taxon>Araneae</taxon>
        <taxon>Araneomorphae</taxon>
        <taxon>Entelegynae</taxon>
        <taxon>Araneoidea</taxon>
        <taxon>Araneidae</taxon>
        <taxon>Araneus</taxon>
    </lineage>
</organism>
<protein>
    <submittedName>
        <fullName evidence="2">Uncharacterized protein</fullName>
    </submittedName>
</protein>
<keyword evidence="3" id="KW-1185">Reference proteome</keyword>
<comment type="caution">
    <text evidence="2">The sequence shown here is derived from an EMBL/GenBank/DDBJ whole genome shotgun (WGS) entry which is preliminary data.</text>
</comment>
<sequence>MFSLPASTISTRKRVLYLSCQPSTAGQLHLVVIKETFARVIASRGKATTMHRNQYLSENVFGFGYEDISSLMSHLYSSCGGETQEPSPRSELIIGNMEV</sequence>
<evidence type="ECO:0000313" key="2">
    <source>
        <dbReference type="EMBL" id="GBO33822.1"/>
    </source>
</evidence>
<dbReference type="Proteomes" id="UP000499080">
    <property type="component" value="Unassembled WGS sequence"/>
</dbReference>
<name>A0A4Y2WA13_ARAVE</name>
<evidence type="ECO:0000256" key="1">
    <source>
        <dbReference type="SAM" id="MobiDB-lite"/>
    </source>
</evidence>
<reference evidence="2 3" key="1">
    <citation type="journal article" date="2019" name="Sci. Rep.">
        <title>Orb-weaving spider Araneus ventricosus genome elucidates the spidroin gene catalogue.</title>
        <authorList>
            <person name="Kono N."/>
            <person name="Nakamura H."/>
            <person name="Ohtoshi R."/>
            <person name="Moran D.A.P."/>
            <person name="Shinohara A."/>
            <person name="Yoshida Y."/>
            <person name="Fujiwara M."/>
            <person name="Mori M."/>
            <person name="Tomita M."/>
            <person name="Arakawa K."/>
        </authorList>
    </citation>
    <scope>NUCLEOTIDE SEQUENCE [LARGE SCALE GENOMIC DNA]</scope>
</reference>
<dbReference type="EMBL" id="BGPR01057522">
    <property type="protein sequence ID" value="GBO33822.1"/>
    <property type="molecule type" value="Genomic_DNA"/>
</dbReference>
<proteinExistence type="predicted"/>
<feature type="region of interest" description="Disordered" evidence="1">
    <location>
        <begin position="79"/>
        <end position="99"/>
    </location>
</feature>
<accession>A0A4Y2WA13</accession>
<dbReference type="AlphaFoldDB" id="A0A4Y2WA13"/>
<gene>
    <name evidence="2" type="ORF">AVEN_167091_1</name>
</gene>
<evidence type="ECO:0000313" key="3">
    <source>
        <dbReference type="Proteomes" id="UP000499080"/>
    </source>
</evidence>